<reference evidence="5" key="1">
    <citation type="submission" date="2021-01" db="EMBL/GenBank/DDBJ databases">
        <authorList>
            <person name="Corre E."/>
            <person name="Pelletier E."/>
            <person name="Niang G."/>
            <person name="Scheremetjew M."/>
            <person name="Finn R."/>
            <person name="Kale V."/>
            <person name="Holt S."/>
            <person name="Cochrane G."/>
            <person name="Meng A."/>
            <person name="Brown T."/>
            <person name="Cohen L."/>
        </authorList>
    </citation>
    <scope>NUCLEOTIDE SEQUENCE</scope>
    <source>
        <strain evidence="5">CCCM811</strain>
    </source>
</reference>
<evidence type="ECO:0000259" key="4">
    <source>
        <dbReference type="PROSITE" id="PS51371"/>
    </source>
</evidence>
<dbReference type="PROSITE" id="PS51371">
    <property type="entry name" value="CBS"/>
    <property type="match status" value="2"/>
</dbReference>
<dbReference type="SUPFAM" id="SSF54631">
    <property type="entry name" value="CBS-domain pair"/>
    <property type="match status" value="2"/>
</dbReference>
<accession>A0A7S4DJX9</accession>
<organism evidence="5">
    <name type="scientific">Lotharella globosa</name>
    <dbReference type="NCBI Taxonomy" id="91324"/>
    <lineage>
        <taxon>Eukaryota</taxon>
        <taxon>Sar</taxon>
        <taxon>Rhizaria</taxon>
        <taxon>Cercozoa</taxon>
        <taxon>Chlorarachniophyceae</taxon>
        <taxon>Lotharella</taxon>
    </lineage>
</organism>
<keyword evidence="2 3" id="KW-0129">CBS domain</keyword>
<dbReference type="InterPro" id="IPR046342">
    <property type="entry name" value="CBS_dom_sf"/>
</dbReference>
<dbReference type="EMBL" id="HBIV01008683">
    <property type="protein sequence ID" value="CAE0653963.1"/>
    <property type="molecule type" value="Transcribed_RNA"/>
</dbReference>
<dbReference type="PANTHER" id="PTHR13780">
    <property type="entry name" value="AMP-ACTIVATED PROTEIN KINASE, GAMMA REGULATORY SUBUNIT"/>
    <property type="match status" value="1"/>
</dbReference>
<evidence type="ECO:0000256" key="3">
    <source>
        <dbReference type="PROSITE-ProRule" id="PRU00703"/>
    </source>
</evidence>
<dbReference type="Pfam" id="PF00571">
    <property type="entry name" value="CBS"/>
    <property type="match status" value="2"/>
</dbReference>
<evidence type="ECO:0000256" key="1">
    <source>
        <dbReference type="ARBA" id="ARBA00022737"/>
    </source>
</evidence>
<evidence type="ECO:0000256" key="2">
    <source>
        <dbReference type="ARBA" id="ARBA00023122"/>
    </source>
</evidence>
<protein>
    <recommendedName>
        <fullName evidence="4">CBS domain-containing protein</fullName>
    </recommendedName>
</protein>
<dbReference type="CDD" id="cd02205">
    <property type="entry name" value="CBS_pair_SF"/>
    <property type="match status" value="1"/>
</dbReference>
<gene>
    <name evidence="5" type="ORF">LGLO00237_LOCUS6533</name>
</gene>
<evidence type="ECO:0000313" key="5">
    <source>
        <dbReference type="EMBL" id="CAE0653963.1"/>
    </source>
</evidence>
<dbReference type="InterPro" id="IPR050511">
    <property type="entry name" value="AMPK_gamma/SDS23_families"/>
</dbReference>
<feature type="domain" description="CBS" evidence="4">
    <location>
        <begin position="32"/>
        <end position="91"/>
    </location>
</feature>
<dbReference type="AlphaFoldDB" id="A0A7S4DJX9"/>
<feature type="domain" description="CBS" evidence="4">
    <location>
        <begin position="283"/>
        <end position="346"/>
    </location>
</feature>
<keyword evidence="1" id="KW-0677">Repeat</keyword>
<proteinExistence type="predicted"/>
<name>A0A7S4DJX9_9EUKA</name>
<dbReference type="InterPro" id="IPR000644">
    <property type="entry name" value="CBS_dom"/>
</dbReference>
<sequence length="402" mass="45137">MATTTAGTEEPKVTIFTGLKVKDLLDFMADEYDHDGELFTIPRTTTVETALKELKNRNVSSLPVCDDDGNVKGVISTLDIVVAVVFVPIYTRYNEEATAKLTMKDLKSVKSNKALFKSQVDNLCGINEETRQIVEFWDSDDLSEVADKLSRGVHRVLVKCRDKPKKIYLLSQTDFIRYIHSKIQTQPGFAKCMSQPIGRLGLIEEKEIISVKETERAILGFRKLWQGGQLFDWSLSAVPVVDSKGELKGTLSGSDIRGVTADNLNDLVLSVRHFLRKYQPGNGMRVPEQITLETPFSKAIQQIVHAGVHRLWVTGENNDKNKVTGVLSLTDILYKFSAFDLSHHPEKSVNDKTCLLINRLRCAVDMIWVCMHVDVNASVFTFQAPEEKQKILSDDNAIFDAL</sequence>
<dbReference type="SMART" id="SM00116">
    <property type="entry name" value="CBS"/>
    <property type="match status" value="4"/>
</dbReference>
<dbReference type="Gene3D" id="3.10.580.10">
    <property type="entry name" value="CBS-domain"/>
    <property type="match status" value="2"/>
</dbReference>